<reference evidence="3 4" key="1">
    <citation type="submission" date="2016-10" db="EMBL/GenBank/DDBJ databases">
        <authorList>
            <person name="de Groot N.N."/>
        </authorList>
    </citation>
    <scope>NUCLEOTIDE SEQUENCE [LARGE SCALE GENOMIC DNA]</scope>
    <source>
        <strain evidence="3 4">DSM 19012</strain>
    </source>
</reference>
<dbReference type="PIRSF" id="PIRSF018266">
    <property type="entry name" value="FecR"/>
    <property type="match status" value="1"/>
</dbReference>
<dbReference type="RefSeq" id="WP_254771976.1">
    <property type="nucleotide sequence ID" value="NZ_FONA01000006.1"/>
</dbReference>
<organism evidence="3 4">
    <name type="scientific">Thermophagus xiamenensis</name>
    <dbReference type="NCBI Taxonomy" id="385682"/>
    <lineage>
        <taxon>Bacteria</taxon>
        <taxon>Pseudomonadati</taxon>
        <taxon>Bacteroidota</taxon>
        <taxon>Bacteroidia</taxon>
        <taxon>Marinilabiliales</taxon>
        <taxon>Marinilabiliaceae</taxon>
        <taxon>Thermophagus</taxon>
    </lineage>
</organism>
<dbReference type="PANTHER" id="PTHR30273">
    <property type="entry name" value="PERIPLASMIC SIGNAL SENSOR AND SIGMA FACTOR ACTIVATOR FECR-RELATED"/>
    <property type="match status" value="1"/>
</dbReference>
<dbReference type="eggNOG" id="COG3712">
    <property type="taxonomic scope" value="Bacteria"/>
</dbReference>
<dbReference type="PANTHER" id="PTHR30273:SF2">
    <property type="entry name" value="PROTEIN FECR"/>
    <property type="match status" value="1"/>
</dbReference>
<dbReference type="InParanoid" id="A0A1I1XII6"/>
<dbReference type="AlphaFoldDB" id="A0A1I1XII6"/>
<evidence type="ECO:0000256" key="1">
    <source>
        <dbReference type="SAM" id="Phobius"/>
    </source>
</evidence>
<evidence type="ECO:0000259" key="2">
    <source>
        <dbReference type="Pfam" id="PF04773"/>
    </source>
</evidence>
<keyword evidence="1" id="KW-0812">Transmembrane</keyword>
<evidence type="ECO:0000313" key="4">
    <source>
        <dbReference type="Proteomes" id="UP000181976"/>
    </source>
</evidence>
<dbReference type="STRING" id="385682.SAMN05444380_10658"/>
<proteinExistence type="predicted"/>
<dbReference type="Proteomes" id="UP000181976">
    <property type="component" value="Unassembled WGS sequence"/>
</dbReference>
<keyword evidence="1" id="KW-0472">Membrane</keyword>
<feature type="domain" description="FecR protein" evidence="2">
    <location>
        <begin position="127"/>
        <end position="217"/>
    </location>
</feature>
<accession>A0A1I1XII6</accession>
<keyword evidence="1" id="KW-1133">Transmembrane helix</keyword>
<dbReference type="GO" id="GO:0016989">
    <property type="term" value="F:sigma factor antagonist activity"/>
    <property type="evidence" value="ECO:0007669"/>
    <property type="project" value="TreeGrafter"/>
</dbReference>
<dbReference type="Pfam" id="PF04773">
    <property type="entry name" value="FecR"/>
    <property type="match status" value="1"/>
</dbReference>
<evidence type="ECO:0000313" key="3">
    <source>
        <dbReference type="EMBL" id="SFE07244.1"/>
    </source>
</evidence>
<gene>
    <name evidence="3" type="ORF">SAMN05444380_10658</name>
</gene>
<feature type="transmembrane region" description="Helical" evidence="1">
    <location>
        <begin position="87"/>
        <end position="112"/>
    </location>
</feature>
<protein>
    <submittedName>
        <fullName evidence="3">FecR family protein</fullName>
    </submittedName>
</protein>
<dbReference type="InterPro" id="IPR012373">
    <property type="entry name" value="Ferrdict_sens_TM"/>
</dbReference>
<dbReference type="EMBL" id="FONA01000006">
    <property type="protein sequence ID" value="SFE07244.1"/>
    <property type="molecule type" value="Genomic_DNA"/>
</dbReference>
<dbReference type="InterPro" id="IPR006860">
    <property type="entry name" value="FecR"/>
</dbReference>
<name>A0A1I1XII6_9BACT</name>
<sequence>MNQEQEQLFDEYLNGCGGDLPTEKNFVKLFCGEANEISLKKRMRKDWDALSKANIKKDLSPILHKIHYIINLEHEKKLLPKGGIKKVLFWYSKIAAILLLPIIGLMIGWLLIGYSDHLQPSVVEVVVPLGARIKTQLPDGTTAWLNSGSTLSYTIPFKQRKVTLEGEGFFNVRKDSIHPFVVKGKQGAVRVLGTRFNIDMWPDEEVMEVVLEEGKVEFIPYGSQQAFLMTPGEMLVYNSFEKKLTRRNVNPQHYSAWKEGILMLRGENMHQMARELSR</sequence>
<dbReference type="Gene3D" id="2.60.120.1440">
    <property type="match status" value="1"/>
</dbReference>
<keyword evidence="4" id="KW-1185">Reference proteome</keyword>